<dbReference type="AlphaFoldDB" id="A0A1K1S5N1"/>
<dbReference type="EMBL" id="FPIZ01000018">
    <property type="protein sequence ID" value="SFW79736.1"/>
    <property type="molecule type" value="Genomic_DNA"/>
</dbReference>
<keyword evidence="1" id="KW-0472">Membrane</keyword>
<feature type="transmembrane region" description="Helical" evidence="1">
    <location>
        <begin position="33"/>
        <end position="51"/>
    </location>
</feature>
<keyword evidence="5" id="KW-1185">Reference proteome</keyword>
<feature type="transmembrane region" description="Helical" evidence="1">
    <location>
        <begin position="9"/>
        <end position="27"/>
    </location>
</feature>
<dbReference type="Proteomes" id="UP000183788">
    <property type="component" value="Unassembled WGS sequence"/>
</dbReference>
<evidence type="ECO:0000313" key="5">
    <source>
        <dbReference type="Proteomes" id="UP001326715"/>
    </source>
</evidence>
<dbReference type="OrthoDB" id="673349at2"/>
<proteinExistence type="predicted"/>
<dbReference type="Proteomes" id="UP001326715">
    <property type="component" value="Chromosome"/>
</dbReference>
<sequence length="140" mass="16586">MQIKSSNKFIDLYLFTIGFATIFLLIATHMHKFIWLTLFPVFGIVLWLVVLKHRFPKAVSAKGDTMTVKYFQAFRTKYDSFPVSACRFNLEMFTRVVKDKKEKNYQLTISINNSERWKFTTMEGFHVEDFLALLKYIGIY</sequence>
<organism evidence="2 4">
    <name type="scientific">Chitinophaga sancti</name>
    <dbReference type="NCBI Taxonomy" id="1004"/>
    <lineage>
        <taxon>Bacteria</taxon>
        <taxon>Pseudomonadati</taxon>
        <taxon>Bacteroidota</taxon>
        <taxon>Chitinophagia</taxon>
        <taxon>Chitinophagales</taxon>
        <taxon>Chitinophagaceae</taxon>
        <taxon>Chitinophaga</taxon>
    </lineage>
</organism>
<evidence type="ECO:0000313" key="3">
    <source>
        <dbReference type="EMBL" id="WQG92180.1"/>
    </source>
</evidence>
<keyword evidence="1" id="KW-1133">Transmembrane helix</keyword>
<evidence type="ECO:0000313" key="2">
    <source>
        <dbReference type="EMBL" id="SFW79736.1"/>
    </source>
</evidence>
<protein>
    <submittedName>
        <fullName evidence="2">Uncharacterized protein</fullName>
    </submittedName>
</protein>
<name>A0A1K1S5N1_9BACT</name>
<dbReference type="EMBL" id="CP140154">
    <property type="protein sequence ID" value="WQG92180.1"/>
    <property type="molecule type" value="Genomic_DNA"/>
</dbReference>
<gene>
    <name evidence="2" type="ORF">SAMN05661012_04819</name>
    <name evidence="3" type="ORF">SR876_11750</name>
</gene>
<dbReference type="RefSeq" id="WP_143150848.1">
    <property type="nucleotide sequence ID" value="NZ_CP139972.1"/>
</dbReference>
<accession>A0A1K1S5N1</accession>
<keyword evidence="1" id="KW-0812">Transmembrane</keyword>
<evidence type="ECO:0000256" key="1">
    <source>
        <dbReference type="SAM" id="Phobius"/>
    </source>
</evidence>
<evidence type="ECO:0000313" key="4">
    <source>
        <dbReference type="Proteomes" id="UP000183788"/>
    </source>
</evidence>
<reference evidence="3 5" key="2">
    <citation type="submission" date="2023-11" db="EMBL/GenBank/DDBJ databases">
        <title>MicrobeMod: A computational toolkit for identifying prokaryotic methylation and restriction-modification with nanopore sequencing.</title>
        <authorList>
            <person name="Crits-Christoph A."/>
            <person name="Kang S.C."/>
            <person name="Lee H."/>
            <person name="Ostrov N."/>
        </authorList>
    </citation>
    <scope>NUCLEOTIDE SEQUENCE [LARGE SCALE GENOMIC DNA]</scope>
    <source>
        <strain evidence="3 5">ATCC 23090</strain>
    </source>
</reference>
<reference evidence="2 4" key="1">
    <citation type="submission" date="2016-11" db="EMBL/GenBank/DDBJ databases">
        <authorList>
            <person name="Jaros S."/>
            <person name="Januszkiewicz K."/>
            <person name="Wedrychowicz H."/>
        </authorList>
    </citation>
    <scope>NUCLEOTIDE SEQUENCE [LARGE SCALE GENOMIC DNA]</scope>
    <source>
        <strain evidence="2 4">DSM 784</strain>
    </source>
</reference>